<organism evidence="2 3">
    <name type="scientific">Kipferlia bialata</name>
    <dbReference type="NCBI Taxonomy" id="797122"/>
    <lineage>
        <taxon>Eukaryota</taxon>
        <taxon>Metamonada</taxon>
        <taxon>Carpediemonas-like organisms</taxon>
        <taxon>Kipferlia</taxon>
    </lineage>
</organism>
<keyword evidence="3" id="KW-1185">Reference proteome</keyword>
<accession>A0A9K3DEH8</accession>
<evidence type="ECO:0000256" key="1">
    <source>
        <dbReference type="SAM" id="MobiDB-lite"/>
    </source>
</evidence>
<feature type="compositionally biased region" description="Pro residues" evidence="1">
    <location>
        <begin position="97"/>
        <end position="131"/>
    </location>
</feature>
<dbReference type="Proteomes" id="UP000265618">
    <property type="component" value="Unassembled WGS sequence"/>
</dbReference>
<evidence type="ECO:0000313" key="2">
    <source>
        <dbReference type="EMBL" id="GIQ92539.1"/>
    </source>
</evidence>
<proteinExistence type="predicted"/>
<gene>
    <name evidence="2" type="ORF">KIPB_016366</name>
</gene>
<dbReference type="EMBL" id="BDIP01009935">
    <property type="protein sequence ID" value="GIQ92539.1"/>
    <property type="molecule type" value="Genomic_DNA"/>
</dbReference>
<comment type="caution">
    <text evidence="2">The sequence shown here is derived from an EMBL/GenBank/DDBJ whole genome shotgun (WGS) entry which is preliminary data.</text>
</comment>
<feature type="non-terminal residue" evidence="2">
    <location>
        <position position="131"/>
    </location>
</feature>
<sequence>MGEMKRCLCGCDKMFFPHGTRRIYYGDHRKKKNARDKKAAENAATLQLPLPVCPVCLGYLDTIQALTAKTEAQEQEISALRAQLQEREGQWEEISTPQPPVSPIPIPAPRPKRTPAPPPSVLPPPPPPPLP</sequence>
<reference evidence="2 3" key="1">
    <citation type="journal article" date="2018" name="PLoS ONE">
        <title>The draft genome of Kipferlia bialata reveals reductive genome evolution in fornicate parasites.</title>
        <authorList>
            <person name="Tanifuji G."/>
            <person name="Takabayashi S."/>
            <person name="Kume K."/>
            <person name="Takagi M."/>
            <person name="Nakayama T."/>
            <person name="Kamikawa R."/>
            <person name="Inagaki Y."/>
            <person name="Hashimoto T."/>
        </authorList>
    </citation>
    <scope>NUCLEOTIDE SEQUENCE [LARGE SCALE GENOMIC DNA]</scope>
    <source>
        <strain evidence="2">NY0173</strain>
    </source>
</reference>
<feature type="region of interest" description="Disordered" evidence="1">
    <location>
        <begin position="83"/>
        <end position="131"/>
    </location>
</feature>
<evidence type="ECO:0000313" key="3">
    <source>
        <dbReference type="Proteomes" id="UP000265618"/>
    </source>
</evidence>
<protein>
    <submittedName>
        <fullName evidence="2">Uncharacterized protein</fullName>
    </submittedName>
</protein>
<dbReference type="AlphaFoldDB" id="A0A9K3DEH8"/>
<name>A0A9K3DEH8_9EUKA</name>